<gene>
    <name evidence="1" type="ORF">Fmac_015190</name>
</gene>
<evidence type="ECO:0000313" key="2">
    <source>
        <dbReference type="Proteomes" id="UP001603857"/>
    </source>
</evidence>
<accession>A0ABD1MED7</accession>
<keyword evidence="2" id="KW-1185">Reference proteome</keyword>
<reference evidence="1 2" key="1">
    <citation type="submission" date="2024-08" db="EMBL/GenBank/DDBJ databases">
        <title>Insights into the chromosomal genome structure of Flemingia macrophylla.</title>
        <authorList>
            <person name="Ding Y."/>
            <person name="Zhao Y."/>
            <person name="Bi W."/>
            <person name="Wu M."/>
            <person name="Zhao G."/>
            <person name="Gong Y."/>
            <person name="Li W."/>
            <person name="Zhang P."/>
        </authorList>
    </citation>
    <scope>NUCLEOTIDE SEQUENCE [LARGE SCALE GENOMIC DNA]</scope>
    <source>
        <strain evidence="1">DYQJB</strain>
        <tissue evidence="1">Leaf</tissue>
    </source>
</reference>
<proteinExistence type="predicted"/>
<evidence type="ECO:0000313" key="1">
    <source>
        <dbReference type="EMBL" id="KAL2333977.1"/>
    </source>
</evidence>
<sequence length="51" mass="5882">MSNVQWRLVLNDDDPSRIWTFIHKGLRLDRSAIKAIINTEVAVNKCSRSVN</sequence>
<name>A0ABD1MED7_9FABA</name>
<dbReference type="Proteomes" id="UP001603857">
    <property type="component" value="Unassembled WGS sequence"/>
</dbReference>
<organism evidence="1 2">
    <name type="scientific">Flemingia macrophylla</name>
    <dbReference type="NCBI Taxonomy" id="520843"/>
    <lineage>
        <taxon>Eukaryota</taxon>
        <taxon>Viridiplantae</taxon>
        <taxon>Streptophyta</taxon>
        <taxon>Embryophyta</taxon>
        <taxon>Tracheophyta</taxon>
        <taxon>Spermatophyta</taxon>
        <taxon>Magnoliopsida</taxon>
        <taxon>eudicotyledons</taxon>
        <taxon>Gunneridae</taxon>
        <taxon>Pentapetalae</taxon>
        <taxon>rosids</taxon>
        <taxon>fabids</taxon>
        <taxon>Fabales</taxon>
        <taxon>Fabaceae</taxon>
        <taxon>Papilionoideae</taxon>
        <taxon>50 kb inversion clade</taxon>
        <taxon>NPAAA clade</taxon>
        <taxon>indigoferoid/millettioid clade</taxon>
        <taxon>Phaseoleae</taxon>
        <taxon>Flemingia</taxon>
    </lineage>
</organism>
<dbReference type="EMBL" id="JBGMDY010000005">
    <property type="protein sequence ID" value="KAL2333977.1"/>
    <property type="molecule type" value="Genomic_DNA"/>
</dbReference>
<dbReference type="AlphaFoldDB" id="A0ABD1MED7"/>
<comment type="caution">
    <text evidence="1">The sequence shown here is derived from an EMBL/GenBank/DDBJ whole genome shotgun (WGS) entry which is preliminary data.</text>
</comment>
<protein>
    <submittedName>
        <fullName evidence="1">Uncharacterized protein</fullName>
    </submittedName>
</protein>